<dbReference type="PANTHER" id="PTHR30474:SF1">
    <property type="entry name" value="PEPTIDOGLYCAN GLYCOSYLTRANSFERASE MRDB"/>
    <property type="match status" value="1"/>
</dbReference>
<dbReference type="GO" id="GO:0051301">
    <property type="term" value="P:cell division"/>
    <property type="evidence" value="ECO:0007669"/>
    <property type="project" value="InterPro"/>
</dbReference>
<evidence type="ECO:0000256" key="3">
    <source>
        <dbReference type="ARBA" id="ARBA00022676"/>
    </source>
</evidence>
<dbReference type="GO" id="GO:0015648">
    <property type="term" value="F:lipid-linked peptidoglycan transporter activity"/>
    <property type="evidence" value="ECO:0007669"/>
    <property type="project" value="TreeGrafter"/>
</dbReference>
<dbReference type="Pfam" id="PF01098">
    <property type="entry name" value="FTSW_RODA_SPOVE"/>
    <property type="match status" value="2"/>
</dbReference>
<evidence type="ECO:0000256" key="10">
    <source>
        <dbReference type="ARBA" id="ARBA00023316"/>
    </source>
</evidence>
<dbReference type="EMBL" id="DVHI01000030">
    <property type="protein sequence ID" value="HIR62327.1"/>
    <property type="molecule type" value="Genomic_DNA"/>
</dbReference>
<evidence type="ECO:0000313" key="15">
    <source>
        <dbReference type="Proteomes" id="UP000886744"/>
    </source>
</evidence>
<feature type="transmembrane region" description="Helical" evidence="13">
    <location>
        <begin position="12"/>
        <end position="32"/>
    </location>
</feature>
<evidence type="ECO:0000256" key="2">
    <source>
        <dbReference type="ARBA" id="ARBA00022475"/>
    </source>
</evidence>
<dbReference type="PANTHER" id="PTHR30474">
    <property type="entry name" value="CELL CYCLE PROTEIN"/>
    <property type="match status" value="1"/>
</dbReference>
<keyword evidence="10" id="KW-0961">Cell wall biogenesis/degradation</keyword>
<comment type="caution">
    <text evidence="14">The sequence shown here is derived from an EMBL/GenBank/DDBJ whole genome shotgun (WGS) entry which is preliminary data.</text>
</comment>
<protein>
    <recommendedName>
        <fullName evidence="12">Cell wall polymerase</fullName>
    </recommendedName>
    <alternativeName>
        <fullName evidence="11">Peptidoglycan polymerase</fullName>
    </alternativeName>
</protein>
<keyword evidence="9 13" id="KW-0472">Membrane</keyword>
<proteinExistence type="predicted"/>
<feature type="transmembrane region" description="Helical" evidence="13">
    <location>
        <begin position="81"/>
        <end position="99"/>
    </location>
</feature>
<evidence type="ECO:0000313" key="14">
    <source>
        <dbReference type="EMBL" id="HIR62327.1"/>
    </source>
</evidence>
<name>A0A9D1E0G3_9BACT</name>
<keyword evidence="2" id="KW-1003">Cell membrane</keyword>
<keyword evidence="7" id="KW-0573">Peptidoglycan synthesis</keyword>
<dbReference type="AlphaFoldDB" id="A0A9D1E0G3"/>
<feature type="transmembrane region" description="Helical" evidence="13">
    <location>
        <begin position="416"/>
        <end position="443"/>
    </location>
</feature>
<evidence type="ECO:0000256" key="1">
    <source>
        <dbReference type="ARBA" id="ARBA00004141"/>
    </source>
</evidence>
<feature type="transmembrane region" description="Helical" evidence="13">
    <location>
        <begin position="291"/>
        <end position="310"/>
    </location>
</feature>
<evidence type="ECO:0000256" key="7">
    <source>
        <dbReference type="ARBA" id="ARBA00022984"/>
    </source>
</evidence>
<dbReference type="InterPro" id="IPR018365">
    <property type="entry name" value="Cell_cycle_FtsW-rel_CS"/>
</dbReference>
<dbReference type="PROSITE" id="PS00428">
    <property type="entry name" value="FTSW_RODA_SPOVE"/>
    <property type="match status" value="1"/>
</dbReference>
<dbReference type="GO" id="GO:0032153">
    <property type="term" value="C:cell division site"/>
    <property type="evidence" value="ECO:0007669"/>
    <property type="project" value="TreeGrafter"/>
</dbReference>
<dbReference type="GO" id="GO:0005886">
    <property type="term" value="C:plasma membrane"/>
    <property type="evidence" value="ECO:0007669"/>
    <property type="project" value="TreeGrafter"/>
</dbReference>
<evidence type="ECO:0000256" key="8">
    <source>
        <dbReference type="ARBA" id="ARBA00022989"/>
    </source>
</evidence>
<comment type="subcellular location">
    <subcellularLocation>
        <location evidence="1">Membrane</location>
        <topology evidence="1">Multi-pass membrane protein</topology>
    </subcellularLocation>
</comment>
<keyword evidence="5 13" id="KW-0812">Transmembrane</keyword>
<sequence>MSPAGISYKKLDWILIGCYVLLAVFGWLNIYASTWSEEAEGIFSLASRSGNQLMWIGVAALIAVIVLFLNTRFYRTASWPLYILSTILLAAVLVLGHEVNGSKSWLSLPGGIAIQPSEFSKIATALCLSRVMGSYGFNLTRAADFLKVAAIIIVPVGLIALEPDIGTILVYCSLAFMLYREGLPGRILGFTGYAVLLFLVTLKFSPFVSILLTVGSIGIIRTLASRSPVRVFLIYAAFITAAAFIPRLLSVEAVARVTGMAAEYWLLIIIAPFLIWFIVHNVRNKMKGWGIYVLSLVLSLVLVFSVDFIFHNVLQPHHRDRIENLLGISQDLMGAGYNVNQSKIAIGSGGLTGKGFLEGTQTKFNFVPEQSTDFIFCTIGEEWGFIGSITVLVLYLIIILRIVTSAERQKDRGARVYSYCVASIIFMHVFVNVGMTIGIMPVVGIPLPLISYGGSSFLTFTILLFIHLRFDLERWK</sequence>
<dbReference type="GO" id="GO:0008360">
    <property type="term" value="P:regulation of cell shape"/>
    <property type="evidence" value="ECO:0007669"/>
    <property type="project" value="UniProtKB-KW"/>
</dbReference>
<feature type="transmembrane region" description="Helical" evidence="13">
    <location>
        <begin position="149"/>
        <end position="178"/>
    </location>
</feature>
<feature type="transmembrane region" description="Helical" evidence="13">
    <location>
        <begin position="52"/>
        <end position="69"/>
    </location>
</feature>
<dbReference type="GO" id="GO:0009252">
    <property type="term" value="P:peptidoglycan biosynthetic process"/>
    <property type="evidence" value="ECO:0007669"/>
    <property type="project" value="UniProtKB-KW"/>
</dbReference>
<dbReference type="InterPro" id="IPR011923">
    <property type="entry name" value="RodA/MrdB"/>
</dbReference>
<reference evidence="14" key="2">
    <citation type="journal article" date="2021" name="PeerJ">
        <title>Extensive microbial diversity within the chicken gut microbiome revealed by metagenomics and culture.</title>
        <authorList>
            <person name="Gilroy R."/>
            <person name="Ravi A."/>
            <person name="Getino M."/>
            <person name="Pursley I."/>
            <person name="Horton D.L."/>
            <person name="Alikhan N.F."/>
            <person name="Baker D."/>
            <person name="Gharbi K."/>
            <person name="Hall N."/>
            <person name="Watson M."/>
            <person name="Adriaenssens E.M."/>
            <person name="Foster-Nyarko E."/>
            <person name="Jarju S."/>
            <person name="Secka A."/>
            <person name="Antonio M."/>
            <person name="Oren A."/>
            <person name="Chaudhuri R.R."/>
            <person name="La Ragione R."/>
            <person name="Hildebrand F."/>
            <person name="Pallen M.J."/>
        </authorList>
    </citation>
    <scope>NUCLEOTIDE SEQUENCE</scope>
    <source>
        <strain evidence="14">ChiHjej13B12-12457</strain>
    </source>
</reference>
<evidence type="ECO:0000256" key="5">
    <source>
        <dbReference type="ARBA" id="ARBA00022692"/>
    </source>
</evidence>
<feature type="transmembrane region" description="Helical" evidence="13">
    <location>
        <begin position="190"/>
        <end position="220"/>
    </location>
</feature>
<keyword evidence="6" id="KW-0133">Cell shape</keyword>
<keyword evidence="3" id="KW-0328">Glycosyltransferase</keyword>
<reference evidence="14" key="1">
    <citation type="submission" date="2020-10" db="EMBL/GenBank/DDBJ databases">
        <authorList>
            <person name="Gilroy R."/>
        </authorList>
    </citation>
    <scope>NUCLEOTIDE SEQUENCE</scope>
    <source>
        <strain evidence="14">ChiHjej13B12-12457</strain>
    </source>
</reference>
<feature type="transmembrane region" description="Helical" evidence="13">
    <location>
        <begin position="383"/>
        <end position="404"/>
    </location>
</feature>
<evidence type="ECO:0000256" key="11">
    <source>
        <dbReference type="ARBA" id="ARBA00032370"/>
    </source>
</evidence>
<evidence type="ECO:0000256" key="12">
    <source>
        <dbReference type="ARBA" id="ARBA00033270"/>
    </source>
</evidence>
<dbReference type="InterPro" id="IPR001182">
    <property type="entry name" value="FtsW/RodA"/>
</dbReference>
<gene>
    <name evidence="14" type="primary">rodA</name>
    <name evidence="14" type="ORF">IAC94_02235</name>
</gene>
<feature type="transmembrane region" description="Helical" evidence="13">
    <location>
        <begin position="261"/>
        <end position="279"/>
    </location>
</feature>
<keyword evidence="4" id="KW-0808">Transferase</keyword>
<organism evidence="14 15">
    <name type="scientific">Candidatus Coprenecus avistercoris</name>
    <dbReference type="NCBI Taxonomy" id="2840730"/>
    <lineage>
        <taxon>Bacteria</taxon>
        <taxon>Pseudomonadati</taxon>
        <taxon>Bacteroidota</taxon>
        <taxon>Bacteroidia</taxon>
        <taxon>Bacteroidales</taxon>
        <taxon>Rikenellaceae</taxon>
        <taxon>Rikenellaceae incertae sedis</taxon>
        <taxon>Candidatus Coprenecus</taxon>
    </lineage>
</organism>
<dbReference type="GO" id="GO:0016757">
    <property type="term" value="F:glycosyltransferase activity"/>
    <property type="evidence" value="ECO:0007669"/>
    <property type="project" value="UniProtKB-KW"/>
</dbReference>
<dbReference type="NCBIfam" id="TIGR02210">
    <property type="entry name" value="rodA_shape"/>
    <property type="match status" value="1"/>
</dbReference>
<evidence type="ECO:0000256" key="13">
    <source>
        <dbReference type="SAM" id="Phobius"/>
    </source>
</evidence>
<keyword evidence="8 13" id="KW-1133">Transmembrane helix</keyword>
<dbReference type="GO" id="GO:0071555">
    <property type="term" value="P:cell wall organization"/>
    <property type="evidence" value="ECO:0007669"/>
    <property type="project" value="UniProtKB-KW"/>
</dbReference>
<feature type="transmembrane region" description="Helical" evidence="13">
    <location>
        <begin position="232"/>
        <end position="249"/>
    </location>
</feature>
<accession>A0A9D1E0G3</accession>
<feature type="transmembrane region" description="Helical" evidence="13">
    <location>
        <begin position="449"/>
        <end position="470"/>
    </location>
</feature>
<dbReference type="Proteomes" id="UP000886744">
    <property type="component" value="Unassembled WGS sequence"/>
</dbReference>
<evidence type="ECO:0000256" key="4">
    <source>
        <dbReference type="ARBA" id="ARBA00022679"/>
    </source>
</evidence>
<dbReference type="NCBIfam" id="NF037961">
    <property type="entry name" value="RodA_shape"/>
    <property type="match status" value="2"/>
</dbReference>
<evidence type="ECO:0000256" key="9">
    <source>
        <dbReference type="ARBA" id="ARBA00023136"/>
    </source>
</evidence>
<evidence type="ECO:0000256" key="6">
    <source>
        <dbReference type="ARBA" id="ARBA00022960"/>
    </source>
</evidence>